<feature type="compositionally biased region" description="Basic and acidic residues" evidence="1">
    <location>
        <begin position="511"/>
        <end position="520"/>
    </location>
</feature>
<dbReference type="InterPro" id="IPR006429">
    <property type="entry name" value="Phage_lambda_portal"/>
</dbReference>
<evidence type="ECO:0000313" key="3">
    <source>
        <dbReference type="Proteomes" id="UP000295043"/>
    </source>
</evidence>
<evidence type="ECO:0000256" key="1">
    <source>
        <dbReference type="SAM" id="MobiDB-lite"/>
    </source>
</evidence>
<protein>
    <submittedName>
        <fullName evidence="2">Lambda family phage portal protein</fullName>
    </submittedName>
</protein>
<dbReference type="GO" id="GO:0005198">
    <property type="term" value="F:structural molecule activity"/>
    <property type="evidence" value="ECO:0007669"/>
    <property type="project" value="InterPro"/>
</dbReference>
<evidence type="ECO:0000313" key="2">
    <source>
        <dbReference type="EMBL" id="TCN30328.1"/>
    </source>
</evidence>
<feature type="region of interest" description="Disordered" evidence="1">
    <location>
        <begin position="485"/>
        <end position="520"/>
    </location>
</feature>
<dbReference type="AlphaFoldDB" id="A0A4R2BRJ0"/>
<gene>
    <name evidence="2" type="ORF">EV184_108202</name>
</gene>
<dbReference type="RefSeq" id="WP_132075869.1">
    <property type="nucleotide sequence ID" value="NZ_SLVU01000008.1"/>
</dbReference>
<dbReference type="GO" id="GO:0019068">
    <property type="term" value="P:virion assembly"/>
    <property type="evidence" value="ECO:0007669"/>
    <property type="project" value="InterPro"/>
</dbReference>
<comment type="caution">
    <text evidence="2">The sequence shown here is derived from an EMBL/GenBank/DDBJ whole genome shotgun (WGS) entry which is preliminary data.</text>
</comment>
<dbReference type="NCBIfam" id="TIGR01539">
    <property type="entry name" value="portal_lambda"/>
    <property type="match status" value="1"/>
</dbReference>
<name>A0A4R2BRJ0_9HYPH</name>
<accession>A0A4R2BRJ0</accession>
<reference evidence="2 3" key="1">
    <citation type="submission" date="2019-03" db="EMBL/GenBank/DDBJ databases">
        <title>Genomic Encyclopedia of Type Strains, Phase IV (KMG-V): Genome sequencing to study the core and pangenomes of soil and plant-associated prokaryotes.</title>
        <authorList>
            <person name="Whitman W."/>
        </authorList>
    </citation>
    <scope>NUCLEOTIDE SEQUENCE [LARGE SCALE GENOMIC DNA]</scope>
    <source>
        <strain evidence="2 3">23C40</strain>
    </source>
</reference>
<dbReference type="Pfam" id="PF05136">
    <property type="entry name" value="Phage_portal_2"/>
    <property type="match status" value="1"/>
</dbReference>
<dbReference type="Proteomes" id="UP000295043">
    <property type="component" value="Unassembled WGS sequence"/>
</dbReference>
<sequence>MADAKPKIRIAAGRRELAASVAMTGAPSLRKHGFDAGRSSRRLKGFTSTTQEINRQIRSYGRTVVARSRYLSQNNPYAQQAKKVFVSALAGAGIKPSSLNADAAFKAKLQEVWLDWSDEADADGLTDFYGLQATIASEMFDAGECFVRLRARRPEDGLVVPLQLQLLPSEMLPLNDNRMLGNGNYVQMGVEFNAIGKRVAYWFLRQHPGADQVNFRQGFAGEQVRVPAEEVLHLFDPTGFAGQIRGIPHTLSAIVTAAILDCYDDAELERKRVAALFGGFIKTELGDDPTPHPLAEGIEAAQAAGNDSAIAMEPGAFLDLDPGQDVTFSEPVDVGGNYEAFQYRNLLRQAAGYGVPYAAMTGDLRQANYGSIRAGLVEFRRRIEAMQHAVMVFQFCRPVWRRFVSDAVLAGRLPVSPSQYAADPHPFRRAKWIAPRWDWVDPYKDRQAEKLAVDAGFKARSDVIEAEGYDPEETDRRIAADRAREKELGLSFAPAKAPVSTPSAREDDETEKTGDKTDGA</sequence>
<proteinExistence type="predicted"/>
<organism evidence="2 3">
    <name type="scientific">Sinorhizobium americanum</name>
    <dbReference type="NCBI Taxonomy" id="194963"/>
    <lineage>
        <taxon>Bacteria</taxon>
        <taxon>Pseudomonadati</taxon>
        <taxon>Pseudomonadota</taxon>
        <taxon>Alphaproteobacteria</taxon>
        <taxon>Hyphomicrobiales</taxon>
        <taxon>Rhizobiaceae</taxon>
        <taxon>Sinorhizobium/Ensifer group</taxon>
        <taxon>Sinorhizobium</taxon>
    </lineage>
</organism>
<dbReference type="EMBL" id="SLVU01000008">
    <property type="protein sequence ID" value="TCN30328.1"/>
    <property type="molecule type" value="Genomic_DNA"/>
</dbReference>